<dbReference type="Proteomes" id="UP000030742">
    <property type="component" value="Unassembled WGS sequence"/>
</dbReference>
<dbReference type="UniPathway" id="UPA00196"/>
<comment type="similarity">
    <text evidence="3 11">Belongs to the PIGV family.</text>
</comment>
<evidence type="ECO:0000256" key="10">
    <source>
        <dbReference type="ARBA" id="ARBA00023136"/>
    </source>
</evidence>
<keyword evidence="10 11" id="KW-0472">Membrane</keyword>
<evidence type="ECO:0000256" key="3">
    <source>
        <dbReference type="ARBA" id="ARBA00008698"/>
    </source>
</evidence>
<keyword evidence="8 11" id="KW-0256">Endoplasmic reticulum</keyword>
<accession>U4TZF9</accession>
<dbReference type="PANTHER" id="PTHR12468">
    <property type="entry name" value="GPI MANNOSYLTRANSFERASE 2"/>
    <property type="match status" value="1"/>
</dbReference>
<feature type="transmembrane region" description="Helical" evidence="11">
    <location>
        <begin position="341"/>
        <end position="363"/>
    </location>
</feature>
<dbReference type="EC" id="2.4.1.-" evidence="11"/>
<evidence type="ECO:0000256" key="2">
    <source>
        <dbReference type="ARBA" id="ARBA00004687"/>
    </source>
</evidence>
<dbReference type="InterPro" id="IPR007315">
    <property type="entry name" value="PIG-V/Gpi18"/>
</dbReference>
<evidence type="ECO:0000313" key="13">
    <source>
        <dbReference type="Proteomes" id="UP000030742"/>
    </source>
</evidence>
<dbReference type="EMBL" id="KB631687">
    <property type="protein sequence ID" value="ERL85393.1"/>
    <property type="molecule type" value="Genomic_DNA"/>
</dbReference>
<dbReference type="GO" id="GO:0006506">
    <property type="term" value="P:GPI anchor biosynthetic process"/>
    <property type="evidence" value="ECO:0007669"/>
    <property type="project" value="UniProtKB-UniPathway"/>
</dbReference>
<keyword evidence="9 11" id="KW-1133">Transmembrane helix</keyword>
<evidence type="ECO:0000256" key="9">
    <source>
        <dbReference type="ARBA" id="ARBA00022989"/>
    </source>
</evidence>
<feature type="transmembrane region" description="Helical" evidence="11">
    <location>
        <begin position="200"/>
        <end position="229"/>
    </location>
</feature>
<dbReference type="PANTHER" id="PTHR12468:SF2">
    <property type="entry name" value="GPI MANNOSYLTRANSFERASE 2"/>
    <property type="match status" value="1"/>
</dbReference>
<feature type="transmembrane region" description="Helical" evidence="11">
    <location>
        <begin position="250"/>
        <end position="271"/>
    </location>
</feature>
<dbReference type="GO" id="GO:0031501">
    <property type="term" value="C:mannosyltransferase complex"/>
    <property type="evidence" value="ECO:0007669"/>
    <property type="project" value="TreeGrafter"/>
</dbReference>
<evidence type="ECO:0000256" key="4">
    <source>
        <dbReference type="ARBA" id="ARBA00022502"/>
    </source>
</evidence>
<dbReference type="GO" id="GO:0000009">
    <property type="term" value="F:alpha-1,6-mannosyltransferase activity"/>
    <property type="evidence" value="ECO:0007669"/>
    <property type="project" value="InterPro"/>
</dbReference>
<keyword evidence="5 11" id="KW-0328">Glycosyltransferase</keyword>
<evidence type="ECO:0000256" key="5">
    <source>
        <dbReference type="ARBA" id="ARBA00022676"/>
    </source>
</evidence>
<keyword evidence="4 11" id="KW-0337">GPI-anchor biosynthesis</keyword>
<evidence type="ECO:0000256" key="11">
    <source>
        <dbReference type="RuleBase" id="RU363112"/>
    </source>
</evidence>
<dbReference type="OrthoDB" id="10252502at2759"/>
<evidence type="ECO:0000313" key="12">
    <source>
        <dbReference type="EMBL" id="ERL85393.1"/>
    </source>
</evidence>
<evidence type="ECO:0000256" key="7">
    <source>
        <dbReference type="ARBA" id="ARBA00022692"/>
    </source>
</evidence>
<dbReference type="GO" id="GO:0004376">
    <property type="term" value="F:GPI mannosyltransferase activity"/>
    <property type="evidence" value="ECO:0007669"/>
    <property type="project" value="InterPro"/>
</dbReference>
<sequence length="473" mass="55702">MDYRAQIVKTAFYSRAFLVVLQYISNHAISDHKADAFRYISTHNSTDFSIMEHLLGGFVRWDAQYFMHIAKFGYTYENTLAFFPLYPVVVGFLGESVVELIGQWYIDSVLILIFIIANIYLFQKAALALYDLTTFALNNCEIAYQSARLFCFNPASVFFVAPYTETLFSYLTFLGMLRALQFFKKYSDPNKVFAKKDLLGLVPIALSTATRSNGLLNICFLLYTFICWYKVSREIWVWQRKSRYFTAAKLVCVMLTSTIFCLLPFLFFQMYSYAKFCKTFPVESLPAEVLQQAKDNEWILPGQHAKYNQSWCNNLVPLAYNYVQKHYWNVGFMQYYEWKQWPNFVLAAPMLGIITFSCLRHIWLHLIKEHKLQIFTLADTKDYYCNKKRHMNVTVFYVHALFLALYSMFFVHIQVSTRLIAAASPVFYWVCSRQFTRWKVRALSPLAERCLMFYFAFYFIVGTVSFCNFFPWT</sequence>
<reference evidence="12 13" key="1">
    <citation type="journal article" date="2013" name="Genome Biol.">
        <title>Draft genome of the mountain pine beetle, Dendroctonus ponderosae Hopkins, a major forest pest.</title>
        <authorList>
            <person name="Keeling C.I."/>
            <person name="Yuen M.M."/>
            <person name="Liao N.Y."/>
            <person name="Docking T.R."/>
            <person name="Chan S.K."/>
            <person name="Taylor G.A."/>
            <person name="Palmquist D.L."/>
            <person name="Jackman S.D."/>
            <person name="Nguyen A."/>
            <person name="Li M."/>
            <person name="Henderson H."/>
            <person name="Janes J.K."/>
            <person name="Zhao Y."/>
            <person name="Pandoh P."/>
            <person name="Moore R."/>
            <person name="Sperling F.A."/>
            <person name="Huber D.P."/>
            <person name="Birol I."/>
            <person name="Jones S.J."/>
            <person name="Bohlmann J."/>
        </authorList>
    </citation>
    <scope>NUCLEOTIDE SEQUENCE</scope>
</reference>
<dbReference type="STRING" id="77166.U4TZF9"/>
<gene>
    <name evidence="12" type="ORF">D910_02813</name>
</gene>
<comment type="function">
    <text evidence="11">Mannosyltransferase involved in glycosylphosphatidylinositol-anchor biosynthesis.</text>
</comment>
<dbReference type="GO" id="GO:0005789">
    <property type="term" value="C:endoplasmic reticulum membrane"/>
    <property type="evidence" value="ECO:0007669"/>
    <property type="project" value="UniProtKB-SubCell"/>
</dbReference>
<feature type="transmembrane region" description="Helical" evidence="11">
    <location>
        <begin position="157"/>
        <end position="180"/>
    </location>
</feature>
<comment type="pathway">
    <text evidence="2 11">Glycolipid biosynthesis; glycosylphosphatidylinositol-anchor biosynthesis.</text>
</comment>
<feature type="transmembrane region" description="Helical" evidence="11">
    <location>
        <begin position="451"/>
        <end position="472"/>
    </location>
</feature>
<dbReference type="AlphaFoldDB" id="U4TZF9"/>
<keyword evidence="7 11" id="KW-0812">Transmembrane</keyword>
<feature type="transmembrane region" description="Helical" evidence="11">
    <location>
        <begin position="104"/>
        <end position="122"/>
    </location>
</feature>
<evidence type="ECO:0000256" key="8">
    <source>
        <dbReference type="ARBA" id="ARBA00022824"/>
    </source>
</evidence>
<keyword evidence="6 11" id="KW-0808">Transferase</keyword>
<evidence type="ECO:0000256" key="6">
    <source>
        <dbReference type="ARBA" id="ARBA00022679"/>
    </source>
</evidence>
<feature type="transmembrane region" description="Helical" evidence="11">
    <location>
        <begin position="391"/>
        <end position="409"/>
    </location>
</feature>
<proteinExistence type="inferred from homology"/>
<feature type="transmembrane region" description="Helical" evidence="11">
    <location>
        <begin position="80"/>
        <end position="98"/>
    </location>
</feature>
<evidence type="ECO:0000256" key="1">
    <source>
        <dbReference type="ARBA" id="ARBA00004477"/>
    </source>
</evidence>
<organism evidence="12 13">
    <name type="scientific">Dendroctonus ponderosae</name>
    <name type="common">Mountain pine beetle</name>
    <dbReference type="NCBI Taxonomy" id="77166"/>
    <lineage>
        <taxon>Eukaryota</taxon>
        <taxon>Metazoa</taxon>
        <taxon>Ecdysozoa</taxon>
        <taxon>Arthropoda</taxon>
        <taxon>Hexapoda</taxon>
        <taxon>Insecta</taxon>
        <taxon>Pterygota</taxon>
        <taxon>Neoptera</taxon>
        <taxon>Endopterygota</taxon>
        <taxon>Coleoptera</taxon>
        <taxon>Polyphaga</taxon>
        <taxon>Cucujiformia</taxon>
        <taxon>Curculionidae</taxon>
        <taxon>Scolytinae</taxon>
        <taxon>Dendroctonus</taxon>
    </lineage>
</organism>
<comment type="subcellular location">
    <subcellularLocation>
        <location evidence="1 11">Endoplasmic reticulum membrane</location>
        <topology evidence="1 11">Multi-pass membrane protein</topology>
    </subcellularLocation>
</comment>
<name>U4TZF9_DENPD</name>
<protein>
    <recommendedName>
        <fullName evidence="11">GPI mannosyltransferase 2</fullName>
        <ecNumber evidence="11">2.4.1.-</ecNumber>
    </recommendedName>
</protein>
<dbReference type="Pfam" id="PF04188">
    <property type="entry name" value="Mannosyl_trans2"/>
    <property type="match status" value="1"/>
</dbReference>